<organism evidence="2 3">
    <name type="scientific">Rhodovulum imhoffii</name>
    <dbReference type="NCBI Taxonomy" id="365340"/>
    <lineage>
        <taxon>Bacteria</taxon>
        <taxon>Pseudomonadati</taxon>
        <taxon>Pseudomonadota</taxon>
        <taxon>Alphaproteobacteria</taxon>
        <taxon>Rhodobacterales</taxon>
        <taxon>Paracoccaceae</taxon>
        <taxon>Rhodovulum</taxon>
    </lineage>
</organism>
<proteinExistence type="predicted"/>
<dbReference type="Proteomes" id="UP000243859">
    <property type="component" value="Unassembled WGS sequence"/>
</dbReference>
<feature type="signal peptide" evidence="1">
    <location>
        <begin position="1"/>
        <end position="24"/>
    </location>
</feature>
<dbReference type="PROSITE" id="PS51257">
    <property type="entry name" value="PROKAR_LIPOPROTEIN"/>
    <property type="match status" value="1"/>
</dbReference>
<evidence type="ECO:0000313" key="2">
    <source>
        <dbReference type="EMBL" id="PTN02719.1"/>
    </source>
</evidence>
<evidence type="ECO:0008006" key="4">
    <source>
        <dbReference type="Google" id="ProtNLM"/>
    </source>
</evidence>
<evidence type="ECO:0000256" key="1">
    <source>
        <dbReference type="SAM" id="SignalP"/>
    </source>
</evidence>
<dbReference type="RefSeq" id="WP_107891534.1">
    <property type="nucleotide sequence ID" value="NZ_NHSI01000057.1"/>
</dbReference>
<keyword evidence="1" id="KW-0732">Signal</keyword>
<dbReference type="EMBL" id="QAAA01000005">
    <property type="protein sequence ID" value="PTN02719.1"/>
    <property type="molecule type" value="Genomic_DNA"/>
</dbReference>
<sequence>MVAFIKSKAFALAGVLLVAGCAGSWQTNYDTSVSSSVSKNWRFTSVDVQVPDSLTTSEENSLTPNYDIIWQEEPLGNSTRHAQVDTIMTEAAKKGVAGLRGSQPVKLVIVQKEFHALTKAARYGQNWGGVHNISFTAQVFDSRGNPLTEPEMIQADLVALTGARAVEAESRGITQRKRIVEHVSKVIAGWLGATSEDRRTRFSQVGR</sequence>
<reference evidence="2 3" key="1">
    <citation type="submission" date="2018-04" db="EMBL/GenBank/DDBJ databases">
        <title>Genomic Encyclopedia of Archaeal and Bacterial Type Strains, Phase II (KMG-II): from individual species to whole genera.</title>
        <authorList>
            <person name="Goeker M."/>
        </authorList>
    </citation>
    <scope>NUCLEOTIDE SEQUENCE [LARGE SCALE GENOMIC DNA]</scope>
    <source>
        <strain evidence="2 3">DSM 18064</strain>
    </source>
</reference>
<protein>
    <recommendedName>
        <fullName evidence="4">Lipoprotein</fullName>
    </recommendedName>
</protein>
<dbReference type="AlphaFoldDB" id="A0A2T5BTM8"/>
<dbReference type="OrthoDB" id="7836640at2"/>
<dbReference type="Pfam" id="PF20569">
    <property type="entry name" value="DUF6778"/>
    <property type="match status" value="1"/>
</dbReference>
<name>A0A2T5BTM8_9RHOB</name>
<evidence type="ECO:0000313" key="3">
    <source>
        <dbReference type="Proteomes" id="UP000243859"/>
    </source>
</evidence>
<accession>A0A2T5BTM8</accession>
<comment type="caution">
    <text evidence="2">The sequence shown here is derived from an EMBL/GenBank/DDBJ whole genome shotgun (WGS) entry which is preliminary data.</text>
</comment>
<feature type="chain" id="PRO_5015772383" description="Lipoprotein" evidence="1">
    <location>
        <begin position="25"/>
        <end position="207"/>
    </location>
</feature>
<gene>
    <name evidence="2" type="ORF">C8N32_10591</name>
</gene>
<keyword evidence="3" id="KW-1185">Reference proteome</keyword>
<dbReference type="InterPro" id="IPR046705">
    <property type="entry name" value="DUF6778"/>
</dbReference>